<proteinExistence type="predicted"/>
<evidence type="ECO:0000313" key="2">
    <source>
        <dbReference type="Proteomes" id="UP001330434"/>
    </source>
</evidence>
<reference evidence="1 2" key="1">
    <citation type="journal article" date="2024" name="Environ. Microbiol.">
        <title>Novel evolutionary insights on the interactions of the Holosporales (Alphaproteobacteria) with eukaryotic hosts from comparative genomics.</title>
        <authorList>
            <person name="Giovannini M."/>
            <person name="Petroni G."/>
            <person name="Castelli M."/>
        </authorList>
    </citation>
    <scope>NUCLEOTIDE SEQUENCE [LARGE SCALE GENOMIC DNA]</scope>
    <source>
        <strain evidence="1 2">US_Bl 15I1</strain>
    </source>
</reference>
<dbReference type="EMBL" id="CP133270">
    <property type="protein sequence ID" value="WVX67680.1"/>
    <property type="molecule type" value="Genomic_DNA"/>
</dbReference>
<keyword evidence="2" id="KW-1185">Reference proteome</keyword>
<dbReference type="Proteomes" id="UP001330434">
    <property type="component" value="Chromosome"/>
</dbReference>
<organism evidence="1 2">
    <name type="scientific">Candidatus Bealeia paramacronuclearis</name>
    <dbReference type="NCBI Taxonomy" id="1921001"/>
    <lineage>
        <taxon>Bacteria</taxon>
        <taxon>Pseudomonadati</taxon>
        <taxon>Pseudomonadota</taxon>
        <taxon>Alphaproteobacteria</taxon>
        <taxon>Holosporales</taxon>
        <taxon>Holosporaceae</taxon>
        <taxon>Candidatus Bealeia</taxon>
    </lineage>
</organism>
<name>A0ABZ2C9A3_9PROT</name>
<sequence>MFTMTLMEEGTLKFICGGENLMAHSLKKGEFHCTVSNLFKAQIIGSLTISAYFLWQPLLFL</sequence>
<gene>
    <name evidence="1" type="ORF">Bealeia1_01896</name>
</gene>
<protein>
    <submittedName>
        <fullName evidence="1">Uncharacterized protein</fullName>
    </submittedName>
</protein>
<accession>A0ABZ2C9A3</accession>
<evidence type="ECO:0000313" key="1">
    <source>
        <dbReference type="EMBL" id="WVX67680.1"/>
    </source>
</evidence>